<feature type="compositionally biased region" description="Basic and acidic residues" evidence="2">
    <location>
        <begin position="496"/>
        <end position="507"/>
    </location>
</feature>
<dbReference type="Proteomes" id="UP000815677">
    <property type="component" value="Unassembled WGS sequence"/>
</dbReference>
<reference evidence="3" key="1">
    <citation type="submission" date="2014-09" db="EMBL/GenBank/DDBJ databases">
        <title>Genome sequence of the luminous mushroom Mycena chlorophos for searching fungal bioluminescence genes.</title>
        <authorList>
            <person name="Tanaka Y."/>
            <person name="Kasuga D."/>
            <person name="Oba Y."/>
            <person name="Hase S."/>
            <person name="Sato K."/>
            <person name="Oba Y."/>
            <person name="Sakakibara Y."/>
        </authorList>
    </citation>
    <scope>NUCLEOTIDE SEQUENCE</scope>
</reference>
<evidence type="ECO:0008006" key="5">
    <source>
        <dbReference type="Google" id="ProtNLM"/>
    </source>
</evidence>
<evidence type="ECO:0000313" key="4">
    <source>
        <dbReference type="Proteomes" id="UP000815677"/>
    </source>
</evidence>
<protein>
    <recommendedName>
        <fullName evidence="5">Zinc finger GRF-type domain-containing protein</fullName>
    </recommendedName>
</protein>
<name>A0ABQ0KXN2_MYCCL</name>
<accession>A0ABQ0KXN2</accession>
<gene>
    <name evidence="3" type="ORF">MCHLO_00690</name>
</gene>
<proteinExistence type="predicted"/>
<keyword evidence="4" id="KW-1185">Reference proteome</keyword>
<feature type="compositionally biased region" description="Low complexity" evidence="2">
    <location>
        <begin position="196"/>
        <end position="212"/>
    </location>
</feature>
<dbReference type="EMBL" id="DF838448">
    <property type="protein sequence ID" value="GAT42997.1"/>
    <property type="molecule type" value="Genomic_DNA"/>
</dbReference>
<feature type="region of interest" description="Disordered" evidence="2">
    <location>
        <begin position="191"/>
        <end position="216"/>
    </location>
</feature>
<feature type="region of interest" description="Disordered" evidence="2">
    <location>
        <begin position="496"/>
        <end position="534"/>
    </location>
</feature>
<sequence length="589" mass="65694">MSQPTPLLNRARSTQQGRVPAPIPCLCGQSRIAPIFCRRCGQQLLRLRATGPEGRYFYKCGKSKGESGCGLFDSFEGDTVQLRTYRPRHWLRHTGRGGAPVSNLESRKRRCLTVEQSLEFCEQQLIEKDAELAAAKQQIADLEARFLLQQTRDSPSLTPDSHVRRSLRLPLCALPTSCSVLHHGPYSPFDAAAHNRPSTESSRSESSPPSAARNRRASARIVRRLLITGYERETRNQRPRRRIPETLSFPRWLDALVSRLASAAWTPGLFAREAHLRGSKFLGAFQFSYLIHVPQYHIQLPTLLASSGFGFGDRSPRPLHHHRIASQSLNVARRGDPLQPTCGPTALLASKTTPGFKVFRATALSPAVRGCSLVGSSGRTQFVARRVCRAVDCLELEHTCFRLPFHSTPSGAYARALEASPPPRTSLSGSPDATPHCCYPTERVAHICFSTPHSHFATSTSFPALISYPLVLLFPSLPSLLLYVTIHNRIINPSDARVRSSHTSDHKRPGRLSPSSFPFPPVPLKSVRSDHRSDKSRHVLLGQLLRSGKRPRRGYYPPRLVPDCEVQSPTQRLYPLMQKSDVLQRPLRV</sequence>
<keyword evidence="1" id="KW-0175">Coiled coil</keyword>
<evidence type="ECO:0000256" key="1">
    <source>
        <dbReference type="SAM" id="Coils"/>
    </source>
</evidence>
<evidence type="ECO:0000313" key="3">
    <source>
        <dbReference type="EMBL" id="GAT42997.1"/>
    </source>
</evidence>
<evidence type="ECO:0000256" key="2">
    <source>
        <dbReference type="SAM" id="MobiDB-lite"/>
    </source>
</evidence>
<feature type="coiled-coil region" evidence="1">
    <location>
        <begin position="118"/>
        <end position="152"/>
    </location>
</feature>
<organism evidence="3 4">
    <name type="scientific">Mycena chlorophos</name>
    <name type="common">Agaric fungus</name>
    <name type="synonym">Agaricus chlorophos</name>
    <dbReference type="NCBI Taxonomy" id="658473"/>
    <lineage>
        <taxon>Eukaryota</taxon>
        <taxon>Fungi</taxon>
        <taxon>Dikarya</taxon>
        <taxon>Basidiomycota</taxon>
        <taxon>Agaricomycotina</taxon>
        <taxon>Agaricomycetes</taxon>
        <taxon>Agaricomycetidae</taxon>
        <taxon>Agaricales</taxon>
        <taxon>Marasmiineae</taxon>
        <taxon>Mycenaceae</taxon>
        <taxon>Mycena</taxon>
    </lineage>
</organism>